<accession>A0ACC0Q0J9</accession>
<name>A0ACC0Q0J9_RHOML</name>
<dbReference type="EMBL" id="CM046388">
    <property type="protein sequence ID" value="KAI8570946.1"/>
    <property type="molecule type" value="Genomic_DNA"/>
</dbReference>
<sequence length="243" mass="27567">MEEPEGSQQVTRKNWKSGMARRGFKCERQVDTKSLGTELHGIPHIARRGLNFWFKVLKGYNKACVIEFYQNMVSIVDVPVNELRIESMLDNVRVVLTPNIIAKYLRYTRPPLSTVKYPLPGGTYIDPSIVNNALYPDIRLYDGHHKQGLFREEYRLLNKAIHMNLFPRGSEHHPRQRGAELLFVLASGDGRVCPAAAEYVAPSEVESEDSDEDEEDEELDLGMFRGECTEFFVDTGTSGGQGD</sequence>
<organism evidence="1 2">
    <name type="scientific">Rhododendron molle</name>
    <name type="common">Chinese azalea</name>
    <name type="synonym">Azalea mollis</name>
    <dbReference type="NCBI Taxonomy" id="49168"/>
    <lineage>
        <taxon>Eukaryota</taxon>
        <taxon>Viridiplantae</taxon>
        <taxon>Streptophyta</taxon>
        <taxon>Embryophyta</taxon>
        <taxon>Tracheophyta</taxon>
        <taxon>Spermatophyta</taxon>
        <taxon>Magnoliopsida</taxon>
        <taxon>eudicotyledons</taxon>
        <taxon>Gunneridae</taxon>
        <taxon>Pentapetalae</taxon>
        <taxon>asterids</taxon>
        <taxon>Ericales</taxon>
        <taxon>Ericaceae</taxon>
        <taxon>Ericoideae</taxon>
        <taxon>Rhodoreae</taxon>
        <taxon>Rhododendron</taxon>
    </lineage>
</organism>
<dbReference type="Proteomes" id="UP001062846">
    <property type="component" value="Chromosome 1"/>
</dbReference>
<proteinExistence type="predicted"/>
<protein>
    <submittedName>
        <fullName evidence="1">Uncharacterized protein</fullName>
    </submittedName>
</protein>
<evidence type="ECO:0000313" key="1">
    <source>
        <dbReference type="EMBL" id="KAI8570946.1"/>
    </source>
</evidence>
<keyword evidence="2" id="KW-1185">Reference proteome</keyword>
<comment type="caution">
    <text evidence="1">The sequence shown here is derived from an EMBL/GenBank/DDBJ whole genome shotgun (WGS) entry which is preliminary data.</text>
</comment>
<gene>
    <name evidence="1" type="ORF">RHMOL_Rhmol01G0078900</name>
</gene>
<reference evidence="1" key="1">
    <citation type="submission" date="2022-02" db="EMBL/GenBank/DDBJ databases">
        <title>Plant Genome Project.</title>
        <authorList>
            <person name="Zhang R.-G."/>
        </authorList>
    </citation>
    <scope>NUCLEOTIDE SEQUENCE</scope>
    <source>
        <strain evidence="1">AT1</strain>
    </source>
</reference>
<evidence type="ECO:0000313" key="2">
    <source>
        <dbReference type="Proteomes" id="UP001062846"/>
    </source>
</evidence>